<sequence>MANEKTPTVQAANAEAVGPKVEELISKFKEQSIPLEMDFKTLINIADVGRRAVGLSPDQPDNDAGNGMVVNSDGKLEVKAKTDAGINVDKDGVAVKVNDKAGLVVDGNGLAIVGGAGLKFSQDGELDVQVDDNYGIILGSGAGSKLCINPGSGIKVDKDGVSVKFNAKAFQFSDKELDLRQGIGWAYGPNGNIDIQVDGSGGLQCGGIGAKIGVKPGSGIKVDGNGVSVDLSTDFMKKLANLIIPKGTVVPFFGGKVPEGWAFCNGENGTPDLTGCIISGGVDMTDKHRYDGVNFIPVECGSSSGHQYPLPYIMKM</sequence>
<protein>
    <submittedName>
        <fullName evidence="1">Phage tail protein</fullName>
    </submittedName>
</protein>
<comment type="caution">
    <text evidence="1">The sequence shown here is derived from an EMBL/GenBank/DDBJ whole genome shotgun (WGS) entry which is preliminary data.</text>
</comment>
<evidence type="ECO:0000313" key="2">
    <source>
        <dbReference type="Proteomes" id="UP000886900"/>
    </source>
</evidence>
<gene>
    <name evidence="1" type="ORF">KVG95_21285</name>
</gene>
<evidence type="ECO:0000313" key="1">
    <source>
        <dbReference type="EMBL" id="MBV4465865.1"/>
    </source>
</evidence>
<accession>A0ABS6PZH2</accession>
<dbReference type="EMBL" id="JAHSTV010000010">
    <property type="protein sequence ID" value="MBV4465865.1"/>
    <property type="molecule type" value="Genomic_DNA"/>
</dbReference>
<dbReference type="Proteomes" id="UP000886900">
    <property type="component" value="Unassembled WGS sequence"/>
</dbReference>
<reference evidence="1" key="1">
    <citation type="submission" date="2021-06" db="EMBL/GenBank/DDBJ databases">
        <title>Updating the genus Pseudomonas: Description of 43 new species and partition of the Pseudomonas putida group.</title>
        <authorList>
            <person name="Girard L."/>
            <person name="Lood C."/>
            <person name="Vandamme P."/>
            <person name="Rokni-Zadeh H."/>
            <person name="Van Noort V."/>
            <person name="Hofte M."/>
            <person name="Lavigne R."/>
            <person name="De Mot R."/>
        </authorList>
    </citation>
    <scope>NUCLEOTIDE SEQUENCE</scope>
    <source>
        <strain evidence="1">SWRI79</strain>
    </source>
</reference>
<dbReference type="RefSeq" id="WP_217857839.1">
    <property type="nucleotide sequence ID" value="NZ_JAHSTV010000010.1"/>
</dbReference>
<organism evidence="1 2">
    <name type="scientific">Pseudomonas farris</name>
    <dbReference type="NCBI Taxonomy" id="2841207"/>
    <lineage>
        <taxon>Bacteria</taxon>
        <taxon>Pseudomonadati</taxon>
        <taxon>Pseudomonadota</taxon>
        <taxon>Gammaproteobacteria</taxon>
        <taxon>Pseudomonadales</taxon>
        <taxon>Pseudomonadaceae</taxon>
        <taxon>Pseudomonas</taxon>
    </lineage>
</organism>
<proteinExistence type="predicted"/>
<keyword evidence="2" id="KW-1185">Reference proteome</keyword>
<name>A0ABS6PZH2_9PSED</name>